<accession>C0ETF7</accession>
<reference evidence="1 2" key="1">
    <citation type="submission" date="2009-01" db="EMBL/GenBank/DDBJ databases">
        <authorList>
            <person name="Fulton L."/>
            <person name="Clifton S."/>
            <person name="Fulton B."/>
            <person name="Xu J."/>
            <person name="Minx P."/>
            <person name="Pepin K.H."/>
            <person name="Johnson M."/>
            <person name="Bhonagiri V."/>
            <person name="Nash W.E."/>
            <person name="Mardis E.R."/>
            <person name="Wilson R.K."/>
        </authorList>
    </citation>
    <scope>NUCLEOTIDE SEQUENCE [LARGE SCALE GENOMIC DNA]</scope>
    <source>
        <strain evidence="1 2">DSM 3353</strain>
    </source>
</reference>
<name>C0ETF7_9FIRM</name>
<dbReference type="Proteomes" id="UP000003174">
    <property type="component" value="Unassembled WGS sequence"/>
</dbReference>
<evidence type="ECO:0000313" key="2">
    <source>
        <dbReference type="Proteomes" id="UP000003174"/>
    </source>
</evidence>
<evidence type="ECO:0000313" key="1">
    <source>
        <dbReference type="EMBL" id="EEG37440.1"/>
    </source>
</evidence>
<organism evidence="1 2">
    <name type="scientific">Anaerobutyricum hallii DSM 3353</name>
    <dbReference type="NCBI Taxonomy" id="411469"/>
    <lineage>
        <taxon>Bacteria</taxon>
        <taxon>Bacillati</taxon>
        <taxon>Bacillota</taxon>
        <taxon>Clostridia</taxon>
        <taxon>Lachnospirales</taxon>
        <taxon>Lachnospiraceae</taxon>
        <taxon>Anaerobutyricum</taxon>
    </lineage>
</organism>
<sequence length="63" mass="7094">MWKKIGYEWEVNQRDNEGNTLCDSCMVTNENGCVCAACGCKYPEQMRGGSGTLCINCEEEYDI</sequence>
<dbReference type="AlphaFoldDB" id="C0ETF7"/>
<reference evidence="1 2" key="2">
    <citation type="submission" date="2009-02" db="EMBL/GenBank/DDBJ databases">
        <title>Draft genome sequence of Eubacterium hallii (DSM 3353).</title>
        <authorList>
            <person name="Sudarsanam P."/>
            <person name="Ley R."/>
            <person name="Guruge J."/>
            <person name="Turnbaugh P.J."/>
            <person name="Mahowald M."/>
            <person name="Liep D."/>
            <person name="Gordon J."/>
        </authorList>
    </citation>
    <scope>NUCLEOTIDE SEQUENCE [LARGE SCALE GENOMIC DNA]</scope>
    <source>
        <strain evidence="1 2">DSM 3353</strain>
    </source>
</reference>
<gene>
    <name evidence="1" type="ORF">EUBHAL_00688</name>
</gene>
<protein>
    <submittedName>
        <fullName evidence="1">Uncharacterized protein</fullName>
    </submittedName>
</protein>
<proteinExistence type="predicted"/>
<comment type="caution">
    <text evidence="1">The sequence shown here is derived from an EMBL/GenBank/DDBJ whole genome shotgun (WGS) entry which is preliminary data.</text>
</comment>
<dbReference type="RefSeq" id="WP_005344747.1">
    <property type="nucleotide sequence ID" value="NZ_ACEP01000037.1"/>
</dbReference>
<dbReference type="EMBL" id="ACEP01000037">
    <property type="protein sequence ID" value="EEG37440.1"/>
    <property type="molecule type" value="Genomic_DNA"/>
</dbReference>
<dbReference type="GeneID" id="75048308"/>